<evidence type="ECO:0000256" key="14">
    <source>
        <dbReference type="SAM" id="SignalP"/>
    </source>
</evidence>
<evidence type="ECO:0000256" key="4">
    <source>
        <dbReference type="ARBA" id="ARBA00022729"/>
    </source>
</evidence>
<dbReference type="PANTHER" id="PTHR30582">
    <property type="entry name" value="L,D-TRANSPEPTIDASE"/>
    <property type="match status" value="1"/>
</dbReference>
<feature type="active site" description="Proton donor/acceptor" evidence="13">
    <location>
        <position position="334"/>
    </location>
</feature>
<dbReference type="RefSeq" id="WP_178357008.1">
    <property type="nucleotide sequence ID" value="NZ_JABFYL010000005.1"/>
</dbReference>
<dbReference type="AlphaFoldDB" id="A0A850PIJ0"/>
<dbReference type="InterPro" id="IPR005490">
    <property type="entry name" value="LD_TPept_cat_dom"/>
</dbReference>
<dbReference type="GO" id="GO:0071555">
    <property type="term" value="P:cell wall organization"/>
    <property type="evidence" value="ECO:0007669"/>
    <property type="project" value="UniProtKB-UniRule"/>
</dbReference>
<dbReference type="SUPFAM" id="SSF141523">
    <property type="entry name" value="L,D-transpeptidase catalytic domain-like"/>
    <property type="match status" value="1"/>
</dbReference>
<dbReference type="Proteomes" id="UP000570517">
    <property type="component" value="Unassembled WGS sequence"/>
</dbReference>
<dbReference type="InterPro" id="IPR041280">
    <property type="entry name" value="Big_10"/>
</dbReference>
<dbReference type="GO" id="GO:0005576">
    <property type="term" value="C:extracellular region"/>
    <property type="evidence" value="ECO:0007669"/>
    <property type="project" value="TreeGrafter"/>
</dbReference>
<keyword evidence="4 14" id="KW-0732">Signal</keyword>
<dbReference type="Pfam" id="PF03734">
    <property type="entry name" value="YkuD"/>
    <property type="match status" value="1"/>
</dbReference>
<name>A0A850PIJ0_9MYCO</name>
<keyword evidence="10" id="KW-0012">Acyltransferase</keyword>
<dbReference type="InterPro" id="IPR050979">
    <property type="entry name" value="LD-transpeptidase"/>
</dbReference>
<keyword evidence="9" id="KW-0449">Lipoprotein</keyword>
<keyword evidence="6 13" id="KW-0573">Peptidoglycan synthesis</keyword>
<feature type="signal peptide" evidence="14">
    <location>
        <begin position="1"/>
        <end position="34"/>
    </location>
</feature>
<comment type="pathway">
    <text evidence="1 13">Cell wall biogenesis; peptidoglycan biosynthesis.</text>
</comment>
<organism evidence="16 17">
    <name type="scientific">Mycolicibacterium hippocampi</name>
    <dbReference type="NCBI Taxonomy" id="659824"/>
    <lineage>
        <taxon>Bacteria</taxon>
        <taxon>Bacillati</taxon>
        <taxon>Actinomycetota</taxon>
        <taxon>Actinomycetes</taxon>
        <taxon>Mycobacteriales</taxon>
        <taxon>Mycobacteriaceae</taxon>
        <taxon>Mycolicibacterium</taxon>
    </lineage>
</organism>
<dbReference type="FunFam" id="2.60.40.3780:FF:000001">
    <property type="entry name" value="L,D-transpeptidase 2"/>
    <property type="match status" value="1"/>
</dbReference>
<dbReference type="GO" id="GO:0008360">
    <property type="term" value="P:regulation of cell shape"/>
    <property type="evidence" value="ECO:0007669"/>
    <property type="project" value="UniProtKB-UniRule"/>
</dbReference>
<dbReference type="InterPro" id="IPR038063">
    <property type="entry name" value="Transpep_catalytic_dom"/>
</dbReference>
<evidence type="ECO:0000256" key="2">
    <source>
        <dbReference type="ARBA" id="ARBA00022475"/>
    </source>
</evidence>
<protein>
    <submittedName>
        <fullName evidence="16">L,D-transpeptidase (LdtB)</fullName>
    </submittedName>
</protein>
<dbReference type="GO" id="GO:0018104">
    <property type="term" value="P:peptidoglycan-protein cross-linking"/>
    <property type="evidence" value="ECO:0007669"/>
    <property type="project" value="TreeGrafter"/>
</dbReference>
<evidence type="ECO:0000256" key="12">
    <source>
        <dbReference type="ARBA" id="ARBA00060592"/>
    </source>
</evidence>
<gene>
    <name evidence="16" type="ORF">HLY00_4714</name>
</gene>
<evidence type="ECO:0000313" key="16">
    <source>
        <dbReference type="EMBL" id="NVN48557.1"/>
    </source>
</evidence>
<dbReference type="Gene3D" id="2.60.40.3710">
    <property type="match status" value="1"/>
</dbReference>
<proteinExistence type="predicted"/>
<sequence>MSQVNTGTRGRRSRGWLVAAALVPAIALALTACGGGSEPPQPQVITDKGTPFGDLLVPKLTSSVQDGAVGVSVDSPVAVSAEFGVLGAVSMVNEDGQAVEGELSEDGLTWETAEPLGYNKRYTLTAQSLGLGGATSRQMTFETHSPENLTMPYVLPNDGEVVGVGQPVAVRFDENIPNRIAAERAITVKTSPPVDGAFYWLSNREVRWRPAEYWKPGTTVDVAVNTYGVDLGDGLFGQDNVSTRFTIGDAVITTVDDSTKTLTVRRNGEVIKSMPVSMGKNSTPTNNGVYIVGDRRAEMVMDSSTYGVPVNSPNGYRTEVDWATQISYSGIYVHAAPWSVGSQGYSNVSHGCINVSTSNGQWFYDNSKRGDVVEIVNTVGSTLPGTDGLGDWNVPWDQWEAGNANI</sequence>
<evidence type="ECO:0000256" key="10">
    <source>
        <dbReference type="ARBA" id="ARBA00023315"/>
    </source>
</evidence>
<evidence type="ECO:0000256" key="5">
    <source>
        <dbReference type="ARBA" id="ARBA00022960"/>
    </source>
</evidence>
<keyword evidence="5 13" id="KW-0133">Cell shape</keyword>
<evidence type="ECO:0000256" key="8">
    <source>
        <dbReference type="ARBA" id="ARBA00023139"/>
    </source>
</evidence>
<evidence type="ECO:0000256" key="13">
    <source>
        <dbReference type="PROSITE-ProRule" id="PRU01373"/>
    </source>
</evidence>
<feature type="chain" id="PRO_5039480157" evidence="14">
    <location>
        <begin position="35"/>
        <end position="406"/>
    </location>
</feature>
<dbReference type="GO" id="GO:0071972">
    <property type="term" value="F:peptidoglycan L,D-transpeptidase activity"/>
    <property type="evidence" value="ECO:0007669"/>
    <property type="project" value="TreeGrafter"/>
</dbReference>
<evidence type="ECO:0000256" key="9">
    <source>
        <dbReference type="ARBA" id="ARBA00023288"/>
    </source>
</evidence>
<keyword evidence="11 13" id="KW-0961">Cell wall biogenesis/degradation</keyword>
<comment type="caution">
    <text evidence="16">The sequence shown here is derived from an EMBL/GenBank/DDBJ whole genome shotgun (WGS) entry which is preliminary data.</text>
</comment>
<keyword evidence="2" id="KW-1003">Cell membrane</keyword>
<dbReference type="PANTHER" id="PTHR30582:SF2">
    <property type="entry name" value="L,D-TRANSPEPTIDASE YCIB-RELATED"/>
    <property type="match status" value="1"/>
</dbReference>
<evidence type="ECO:0000256" key="6">
    <source>
        <dbReference type="ARBA" id="ARBA00022984"/>
    </source>
</evidence>
<evidence type="ECO:0000256" key="3">
    <source>
        <dbReference type="ARBA" id="ARBA00022679"/>
    </source>
</evidence>
<feature type="active site" description="Nucleophile" evidence="13">
    <location>
        <position position="352"/>
    </location>
</feature>
<evidence type="ECO:0000256" key="7">
    <source>
        <dbReference type="ARBA" id="ARBA00023136"/>
    </source>
</evidence>
<feature type="domain" description="L,D-TPase catalytic" evidence="15">
    <location>
        <begin position="251"/>
        <end position="376"/>
    </location>
</feature>
<dbReference type="UniPathway" id="UPA00219"/>
<dbReference type="FunFam" id="2.40.440.10:FF:000005">
    <property type="entry name" value="L,D-transpeptidase 2"/>
    <property type="match status" value="1"/>
</dbReference>
<dbReference type="PROSITE" id="PS52029">
    <property type="entry name" value="LD_TPASE"/>
    <property type="match status" value="1"/>
</dbReference>
<dbReference type="CDD" id="cd16913">
    <property type="entry name" value="YkuD_like"/>
    <property type="match status" value="1"/>
</dbReference>
<reference evidence="16 17" key="1">
    <citation type="submission" date="2020-05" db="EMBL/GenBank/DDBJ databases">
        <title>Draft genome sequence of Mycobacterium hippocampi DL, isolated from European seabass, Dicentrarchus labrax, reared in fish farms.</title>
        <authorList>
            <person name="Stathopoulou P."/>
            <person name="Asimakis E."/>
            <person name="Tzokas K."/>
            <person name="Batargias C."/>
            <person name="Tsiamis G."/>
        </authorList>
    </citation>
    <scope>NUCLEOTIDE SEQUENCE [LARGE SCALE GENOMIC DNA]</scope>
    <source>
        <strain evidence="16 17">DL</strain>
    </source>
</reference>
<dbReference type="GO" id="GO:0016746">
    <property type="term" value="F:acyltransferase activity"/>
    <property type="evidence" value="ECO:0007669"/>
    <property type="project" value="UniProtKB-KW"/>
</dbReference>
<evidence type="ECO:0000256" key="11">
    <source>
        <dbReference type="ARBA" id="ARBA00023316"/>
    </source>
</evidence>
<evidence type="ECO:0000259" key="15">
    <source>
        <dbReference type="PROSITE" id="PS52029"/>
    </source>
</evidence>
<dbReference type="Gene3D" id="2.60.40.3780">
    <property type="match status" value="1"/>
</dbReference>
<comment type="pathway">
    <text evidence="12">Glycan biosynthesis.</text>
</comment>
<keyword evidence="7" id="KW-0472">Membrane</keyword>
<evidence type="ECO:0000256" key="1">
    <source>
        <dbReference type="ARBA" id="ARBA00004752"/>
    </source>
</evidence>
<keyword evidence="17" id="KW-1185">Reference proteome</keyword>
<dbReference type="CDD" id="cd13432">
    <property type="entry name" value="LDT_IgD_like_2"/>
    <property type="match status" value="1"/>
</dbReference>
<keyword evidence="8" id="KW-0564">Palmitate</keyword>
<accession>A0A850PIJ0</accession>
<dbReference type="Pfam" id="PF17964">
    <property type="entry name" value="Big_10"/>
    <property type="match status" value="1"/>
</dbReference>
<keyword evidence="3" id="KW-0808">Transferase</keyword>
<dbReference type="EMBL" id="JABFYL010000005">
    <property type="protein sequence ID" value="NVN48557.1"/>
    <property type="molecule type" value="Genomic_DNA"/>
</dbReference>
<evidence type="ECO:0000313" key="17">
    <source>
        <dbReference type="Proteomes" id="UP000570517"/>
    </source>
</evidence>
<dbReference type="Gene3D" id="2.40.440.10">
    <property type="entry name" value="L,D-transpeptidase catalytic domain-like"/>
    <property type="match status" value="1"/>
</dbReference>